<dbReference type="InterPro" id="IPR036661">
    <property type="entry name" value="Luciferase-like_sf"/>
</dbReference>
<dbReference type="EMBL" id="CP137624">
    <property type="protein sequence ID" value="WPK11760.1"/>
    <property type="molecule type" value="Genomic_DNA"/>
</dbReference>
<reference evidence="4 5" key="1">
    <citation type="submission" date="2023-09" db="EMBL/GenBank/DDBJ databases">
        <authorList>
            <person name="Page C.A."/>
            <person name="Perez-Diaz I.M."/>
        </authorList>
    </citation>
    <scope>NUCLEOTIDE SEQUENCE [LARGE SCALE GENOMIC DNA]</scope>
    <source>
        <strain evidence="4 5">Ll15</strain>
    </source>
</reference>
<gene>
    <name evidence="4" type="ORF">R6U77_17995</name>
</gene>
<dbReference type="Gene3D" id="3.20.20.30">
    <property type="entry name" value="Luciferase-like domain"/>
    <property type="match status" value="1"/>
</dbReference>
<keyword evidence="1" id="KW-0560">Oxidoreductase</keyword>
<name>A0ABZ0RUE5_9BACI</name>
<accession>A0ABZ0RUE5</accession>
<evidence type="ECO:0000313" key="5">
    <source>
        <dbReference type="Proteomes" id="UP001322664"/>
    </source>
</evidence>
<feature type="domain" description="Luciferase-like" evidence="3">
    <location>
        <begin position="12"/>
        <end position="309"/>
    </location>
</feature>
<dbReference type="InterPro" id="IPR050766">
    <property type="entry name" value="Bact_Lucif_Oxidored"/>
</dbReference>
<evidence type="ECO:0000259" key="3">
    <source>
        <dbReference type="Pfam" id="PF00296"/>
    </source>
</evidence>
<dbReference type="InterPro" id="IPR011251">
    <property type="entry name" value="Luciferase-like_dom"/>
</dbReference>
<evidence type="ECO:0000256" key="2">
    <source>
        <dbReference type="ARBA" id="ARBA00023033"/>
    </source>
</evidence>
<protein>
    <submittedName>
        <fullName evidence="4">LLM class flavin-dependent oxidoreductase</fullName>
    </submittedName>
</protein>
<sequence>MQNYRIDSAQGMEFGLYSLGDHMANPLTGERISTQQRIQELIEASQLAEQAGIDVFAVGESHQTHFTSQAHTVILGAIAQATKHIKIASSATVLSVADPVRVYEDFATLDLISNGRAEIVAGRGSRVGAYELFGYDLAYYEDLFEEKLELLMQLNEKEKITWEGQFRPPLINAMIYPQPLEGSLPIWRAVGGPPASAIKAGQMGIPMMLTTLGGPAINFKVSVDAYREAAAEGGFDPATLPIATTSLFYVAETTQQAIDEMYPHLNSGFLTIRGSGYPRQQIELASSSTDALMVGSPQQIIEKMLYQYELFGQQRFMAQIDFGGVPFKQVMKNIELIGNDIIPAIKQYTKGGAQ</sequence>
<dbReference type="PANTHER" id="PTHR30137">
    <property type="entry name" value="LUCIFERASE-LIKE MONOOXYGENASE"/>
    <property type="match status" value="1"/>
</dbReference>
<dbReference type="Pfam" id="PF00296">
    <property type="entry name" value="Bac_luciferase"/>
    <property type="match status" value="1"/>
</dbReference>
<dbReference type="PANTHER" id="PTHR30137:SF8">
    <property type="entry name" value="BLR5498 PROTEIN"/>
    <property type="match status" value="1"/>
</dbReference>
<proteinExistence type="predicted"/>
<dbReference type="RefSeq" id="WP_319836688.1">
    <property type="nucleotide sequence ID" value="NZ_CP137624.1"/>
</dbReference>
<organism evidence="4 5">
    <name type="scientific">Lysinibacillus louembei</name>
    <dbReference type="NCBI Taxonomy" id="1470088"/>
    <lineage>
        <taxon>Bacteria</taxon>
        <taxon>Bacillati</taxon>
        <taxon>Bacillota</taxon>
        <taxon>Bacilli</taxon>
        <taxon>Bacillales</taxon>
        <taxon>Bacillaceae</taxon>
        <taxon>Lysinibacillus</taxon>
    </lineage>
</organism>
<keyword evidence="5" id="KW-1185">Reference proteome</keyword>
<dbReference type="Proteomes" id="UP001322664">
    <property type="component" value="Chromosome"/>
</dbReference>
<evidence type="ECO:0000256" key="1">
    <source>
        <dbReference type="ARBA" id="ARBA00023002"/>
    </source>
</evidence>
<dbReference type="SUPFAM" id="SSF51679">
    <property type="entry name" value="Bacterial luciferase-like"/>
    <property type="match status" value="1"/>
</dbReference>
<keyword evidence="2" id="KW-0503">Monooxygenase</keyword>
<evidence type="ECO:0000313" key="4">
    <source>
        <dbReference type="EMBL" id="WPK11760.1"/>
    </source>
</evidence>